<evidence type="ECO:0000313" key="7">
    <source>
        <dbReference type="Proteomes" id="UP000245207"/>
    </source>
</evidence>
<protein>
    <submittedName>
        <fullName evidence="6">C1-like protein</fullName>
    </submittedName>
</protein>
<keyword evidence="1" id="KW-0479">Metal-binding</keyword>
<reference evidence="6 7" key="1">
    <citation type="journal article" date="2018" name="Mol. Plant">
        <title>The genome of Artemisia annua provides insight into the evolution of Asteraceae family and artemisinin biosynthesis.</title>
        <authorList>
            <person name="Shen Q."/>
            <person name="Zhang L."/>
            <person name="Liao Z."/>
            <person name="Wang S."/>
            <person name="Yan T."/>
            <person name="Shi P."/>
            <person name="Liu M."/>
            <person name="Fu X."/>
            <person name="Pan Q."/>
            <person name="Wang Y."/>
            <person name="Lv Z."/>
            <person name="Lu X."/>
            <person name="Zhang F."/>
            <person name="Jiang W."/>
            <person name="Ma Y."/>
            <person name="Chen M."/>
            <person name="Hao X."/>
            <person name="Li L."/>
            <person name="Tang Y."/>
            <person name="Lv G."/>
            <person name="Zhou Y."/>
            <person name="Sun X."/>
            <person name="Brodelius P.E."/>
            <person name="Rose J.K.C."/>
            <person name="Tang K."/>
        </authorList>
    </citation>
    <scope>NUCLEOTIDE SEQUENCE [LARGE SCALE GENOMIC DNA]</scope>
    <source>
        <strain evidence="7">cv. Huhao1</strain>
        <tissue evidence="6">Leaf</tissue>
    </source>
</reference>
<dbReference type="InterPro" id="IPR046349">
    <property type="entry name" value="C1-like_sf"/>
</dbReference>
<dbReference type="InterPro" id="IPR053192">
    <property type="entry name" value="Vacuole_Formation_Reg"/>
</dbReference>
<evidence type="ECO:0000256" key="3">
    <source>
        <dbReference type="ARBA" id="ARBA00022771"/>
    </source>
</evidence>
<dbReference type="OrthoDB" id="1596030at2759"/>
<dbReference type="PANTHER" id="PTHR32410:SF216">
    <property type="entry name" value="PHORBOL-ESTER_DAG-TYPE DOMAIN-CONTAINING PROTEIN"/>
    <property type="match status" value="1"/>
</dbReference>
<organism evidence="6 7">
    <name type="scientific">Artemisia annua</name>
    <name type="common">Sweet wormwood</name>
    <dbReference type="NCBI Taxonomy" id="35608"/>
    <lineage>
        <taxon>Eukaryota</taxon>
        <taxon>Viridiplantae</taxon>
        <taxon>Streptophyta</taxon>
        <taxon>Embryophyta</taxon>
        <taxon>Tracheophyta</taxon>
        <taxon>Spermatophyta</taxon>
        <taxon>Magnoliopsida</taxon>
        <taxon>eudicotyledons</taxon>
        <taxon>Gunneridae</taxon>
        <taxon>Pentapetalae</taxon>
        <taxon>asterids</taxon>
        <taxon>campanulids</taxon>
        <taxon>Asterales</taxon>
        <taxon>Asteraceae</taxon>
        <taxon>Asteroideae</taxon>
        <taxon>Anthemideae</taxon>
        <taxon>Artemisiinae</taxon>
        <taxon>Artemisia</taxon>
    </lineage>
</organism>
<feature type="domain" description="Zinc finger PHD-type" evidence="5">
    <location>
        <begin position="182"/>
        <end position="246"/>
    </location>
</feature>
<dbReference type="STRING" id="35608.A0A2U1PFI0"/>
<keyword evidence="3" id="KW-0863">Zinc-finger</keyword>
<dbReference type="SMART" id="SM00249">
    <property type="entry name" value="PHD"/>
    <property type="match status" value="4"/>
</dbReference>
<feature type="domain" description="Zinc finger PHD-type" evidence="5">
    <location>
        <begin position="358"/>
        <end position="421"/>
    </location>
</feature>
<evidence type="ECO:0000259" key="5">
    <source>
        <dbReference type="SMART" id="SM00249"/>
    </source>
</evidence>
<dbReference type="AlphaFoldDB" id="A0A2U1PFI0"/>
<dbReference type="InterPro" id="IPR001965">
    <property type="entry name" value="Znf_PHD"/>
</dbReference>
<dbReference type="Proteomes" id="UP000245207">
    <property type="component" value="Unassembled WGS sequence"/>
</dbReference>
<dbReference type="EMBL" id="PKPP01001222">
    <property type="protein sequence ID" value="PWA84502.1"/>
    <property type="molecule type" value="Genomic_DNA"/>
</dbReference>
<dbReference type="Pfam" id="PF03107">
    <property type="entry name" value="C1_2"/>
    <property type="match status" value="3"/>
</dbReference>
<keyword evidence="7" id="KW-1185">Reference proteome</keyword>
<sequence>MYINLFINMYIKRLQERKIMEEINHFSHEKHSLKIIENWEMIVEDNDEKKGVVCCDGCRERISLLVGGSAYGCISCRYFLHKTCSELPPTIIHHSHPLHTLTLIVHKSDGWNCDVCDMRRLLRGFSYNCLECDFDVCIKCGVDAMAQKVAAASLKKEASIKFEHEGHPQHSLILKLRPGTIFCDACKTVEKDLFYECDSCDFWIHKTCASLSNTIDIPHHPNHPLVLVYSLPENCHNFPYYCVFCERRVMQNDWLYHCANCRYFAHIKCALNAEQSSIPSDGGQGTVEDIEKNLLHFPMSYAFTNPLELLHLGNVILDDETKEINHWSHPHHPLILNVEEPQGNNVMPKINSCDLIDVCYVCVRPLSFPYYSCCEDGCSFTLHKYCAQLPRTLKHQLHPDHSLDLVDISLDKDLYKCRGCSSYCNMFLYKCETCEFCLCVSCAFLPNTIKHKSHNHHPLIQLSNPIIPCKACHKLYHGISYSCKSCNFQLDMHCAMRSPHFLAHRYCKGHEIPLTYPPVDNHPEDFYCDICEMEMHPKRLLYHCHGCKSSFHLQCLNRIDYYANVFYKHKVTVSYHKHPLTCVRRQKRTPQYVCSNCNRDINGYLILECRNKLCNYIICYECNLRKLIE</sequence>
<evidence type="ECO:0000256" key="4">
    <source>
        <dbReference type="ARBA" id="ARBA00022833"/>
    </source>
</evidence>
<dbReference type="PANTHER" id="PTHR32410">
    <property type="entry name" value="CYSTEINE/HISTIDINE-RICH C1 DOMAIN FAMILY PROTEIN"/>
    <property type="match status" value="1"/>
</dbReference>
<keyword evidence="2" id="KW-0677">Repeat</keyword>
<name>A0A2U1PFI0_ARTAN</name>
<evidence type="ECO:0000313" key="6">
    <source>
        <dbReference type="EMBL" id="PWA84502.1"/>
    </source>
</evidence>
<dbReference type="GO" id="GO:0008270">
    <property type="term" value="F:zinc ion binding"/>
    <property type="evidence" value="ECO:0007669"/>
    <property type="project" value="UniProtKB-KW"/>
</dbReference>
<keyword evidence="4" id="KW-0862">Zinc</keyword>
<dbReference type="InterPro" id="IPR004146">
    <property type="entry name" value="DC1"/>
</dbReference>
<feature type="domain" description="Zinc finger PHD-type" evidence="5">
    <location>
        <begin position="54"/>
        <end position="117"/>
    </location>
</feature>
<accession>A0A2U1PFI0</accession>
<evidence type="ECO:0000256" key="1">
    <source>
        <dbReference type="ARBA" id="ARBA00022723"/>
    </source>
</evidence>
<evidence type="ECO:0000256" key="2">
    <source>
        <dbReference type="ARBA" id="ARBA00022737"/>
    </source>
</evidence>
<proteinExistence type="predicted"/>
<dbReference type="SUPFAM" id="SSF57889">
    <property type="entry name" value="Cysteine-rich domain"/>
    <property type="match status" value="4"/>
</dbReference>
<gene>
    <name evidence="6" type="ORF">CTI12_AA130970</name>
</gene>
<feature type="domain" description="Zinc finger PHD-type" evidence="5">
    <location>
        <begin position="527"/>
        <end position="598"/>
    </location>
</feature>
<comment type="caution">
    <text evidence="6">The sequence shown here is derived from an EMBL/GenBank/DDBJ whole genome shotgun (WGS) entry which is preliminary data.</text>
</comment>